<evidence type="ECO:0000256" key="2">
    <source>
        <dbReference type="ARBA" id="ARBA00022747"/>
    </source>
</evidence>
<dbReference type="PANTHER" id="PTHR30408">
    <property type="entry name" value="TYPE-1 RESTRICTION ENZYME ECOKI SPECIFICITY PROTEIN"/>
    <property type="match status" value="1"/>
</dbReference>
<dbReference type="Pfam" id="PF01420">
    <property type="entry name" value="Methylase_S"/>
    <property type="match status" value="2"/>
</dbReference>
<dbReference type="InterPro" id="IPR052021">
    <property type="entry name" value="Type-I_RS_S_subunit"/>
</dbReference>
<evidence type="ECO:0000313" key="5">
    <source>
        <dbReference type="EMBL" id="PIS43065.1"/>
    </source>
</evidence>
<proteinExistence type="inferred from homology"/>
<reference evidence="5 6" key="1">
    <citation type="submission" date="2017-09" db="EMBL/GenBank/DDBJ databases">
        <title>Depth-based differentiation of microbial function through sediment-hosted aquifers and enrichment of novel symbionts in the deep terrestrial subsurface.</title>
        <authorList>
            <person name="Probst A.J."/>
            <person name="Ladd B."/>
            <person name="Jarett J.K."/>
            <person name="Geller-Mcgrath D.E."/>
            <person name="Sieber C.M."/>
            <person name="Emerson J.B."/>
            <person name="Anantharaman K."/>
            <person name="Thomas B.C."/>
            <person name="Malmstrom R."/>
            <person name="Stieglmeier M."/>
            <person name="Klingl A."/>
            <person name="Woyke T."/>
            <person name="Ryan C.M."/>
            <person name="Banfield J.F."/>
        </authorList>
    </citation>
    <scope>NUCLEOTIDE SEQUENCE [LARGE SCALE GENOMIC DNA]</scope>
    <source>
        <strain evidence="5">CG08_land_8_20_14_0_20_40_16</strain>
    </source>
</reference>
<dbReference type="SUPFAM" id="SSF116734">
    <property type="entry name" value="DNA methylase specificity domain"/>
    <property type="match status" value="2"/>
</dbReference>
<evidence type="ECO:0000256" key="1">
    <source>
        <dbReference type="ARBA" id="ARBA00010923"/>
    </source>
</evidence>
<feature type="domain" description="Type I restriction modification DNA specificity" evidence="4">
    <location>
        <begin position="229"/>
        <end position="383"/>
    </location>
</feature>
<evidence type="ECO:0000313" key="6">
    <source>
        <dbReference type="Proteomes" id="UP000231542"/>
    </source>
</evidence>
<name>A0A2H0YX51_9BACT</name>
<gene>
    <name evidence="5" type="ORF">COT24_00175</name>
</gene>
<dbReference type="Gene3D" id="1.10.287.1120">
    <property type="entry name" value="Bipartite methylase S protein"/>
    <property type="match status" value="1"/>
</dbReference>
<sequence length="430" mass="48530">MKKNNPSWQKVRLGDAVVKKGSVSGPFGSNIHSRFFTSKGVPVIRGNNLSLGVPGKRYIDDDYLFLDEKKADELSNSEALPDDIVLTARGTIGQSGIIPKKSRYPRYILSANQLRFRIDRNKYDPTFVYYWLSSKPMIKMMQNISSNVGVPNMNLATARELILINPSLEIQSRIATILSAFDDKIELNNKINSTLEKMAQAIFKEWFVKLRFPGHEKVEFVDSELGKIPKGWEVSQLKDVVKLNKGLSYKSSEIKDNSMGVPMVNLKCFLRGGGFKSDGIKYYTGEYKKQHIVKPGQLIIAMTDLTPTREVVGRPALIPDIVNGDIIISLDVISVEVESIYYEYLYFLMKRPEFGELMANSASGTTVAHLQKSSIENYQFILPTGGVIRKFHELASPMFTKKNMLSRENKNLSKLRDLLLPKLMKGEVTI</sequence>
<keyword evidence="3" id="KW-0238">DNA-binding</keyword>
<feature type="domain" description="Type I restriction modification DNA specificity" evidence="4">
    <location>
        <begin position="82"/>
        <end position="197"/>
    </location>
</feature>
<comment type="similarity">
    <text evidence="1">Belongs to the type-I restriction system S methylase family.</text>
</comment>
<dbReference type="InterPro" id="IPR000055">
    <property type="entry name" value="Restrct_endonuc_typeI_TRD"/>
</dbReference>
<dbReference type="EMBL" id="PEXU01000003">
    <property type="protein sequence ID" value="PIS43065.1"/>
    <property type="molecule type" value="Genomic_DNA"/>
</dbReference>
<dbReference type="PANTHER" id="PTHR30408:SF12">
    <property type="entry name" value="TYPE I RESTRICTION ENZYME MJAVIII SPECIFICITY SUBUNIT"/>
    <property type="match status" value="1"/>
</dbReference>
<evidence type="ECO:0000259" key="4">
    <source>
        <dbReference type="Pfam" id="PF01420"/>
    </source>
</evidence>
<dbReference type="AlphaFoldDB" id="A0A2H0YX51"/>
<organism evidence="5 6">
    <name type="scientific">Candidatus Kerfeldbacteria bacterium CG08_land_8_20_14_0_20_40_16</name>
    <dbReference type="NCBI Taxonomy" id="2014244"/>
    <lineage>
        <taxon>Bacteria</taxon>
        <taxon>Candidatus Kerfeldiibacteriota</taxon>
    </lineage>
</organism>
<accession>A0A2H0YX51</accession>
<protein>
    <recommendedName>
        <fullName evidence="4">Type I restriction modification DNA specificity domain-containing protein</fullName>
    </recommendedName>
</protein>
<dbReference type="GO" id="GO:0003677">
    <property type="term" value="F:DNA binding"/>
    <property type="evidence" value="ECO:0007669"/>
    <property type="project" value="UniProtKB-KW"/>
</dbReference>
<dbReference type="Gene3D" id="3.90.220.20">
    <property type="entry name" value="DNA methylase specificity domains"/>
    <property type="match status" value="2"/>
</dbReference>
<comment type="caution">
    <text evidence="5">The sequence shown here is derived from an EMBL/GenBank/DDBJ whole genome shotgun (WGS) entry which is preliminary data.</text>
</comment>
<keyword evidence="2" id="KW-0680">Restriction system</keyword>
<dbReference type="InterPro" id="IPR044946">
    <property type="entry name" value="Restrct_endonuc_typeI_TRD_sf"/>
</dbReference>
<dbReference type="GO" id="GO:0009307">
    <property type="term" value="P:DNA restriction-modification system"/>
    <property type="evidence" value="ECO:0007669"/>
    <property type="project" value="UniProtKB-KW"/>
</dbReference>
<dbReference type="Proteomes" id="UP000231542">
    <property type="component" value="Unassembled WGS sequence"/>
</dbReference>
<evidence type="ECO:0000256" key="3">
    <source>
        <dbReference type="ARBA" id="ARBA00023125"/>
    </source>
</evidence>